<sequence>MERMRFWNGLGVTNTTGGPVAIGICERMGVDEGEIDTTGATDTADVMLMVGMGPSYETTRGEAGEGITALLGDDVEEGIR</sequence>
<proteinExistence type="predicted"/>
<name>A0AA38L941_TAXCH</name>
<evidence type="ECO:0000313" key="2">
    <source>
        <dbReference type="Proteomes" id="UP000824469"/>
    </source>
</evidence>
<comment type="caution">
    <text evidence="1">The sequence shown here is derived from an EMBL/GenBank/DDBJ whole genome shotgun (WGS) entry which is preliminary data.</text>
</comment>
<evidence type="ECO:0000313" key="1">
    <source>
        <dbReference type="EMBL" id="KAH9312052.1"/>
    </source>
</evidence>
<dbReference type="EMBL" id="JAHRHJ020000006">
    <property type="protein sequence ID" value="KAH9312052.1"/>
    <property type="molecule type" value="Genomic_DNA"/>
</dbReference>
<keyword evidence="2" id="KW-1185">Reference proteome</keyword>
<organism evidence="1 2">
    <name type="scientific">Taxus chinensis</name>
    <name type="common">Chinese yew</name>
    <name type="synonym">Taxus wallichiana var. chinensis</name>
    <dbReference type="NCBI Taxonomy" id="29808"/>
    <lineage>
        <taxon>Eukaryota</taxon>
        <taxon>Viridiplantae</taxon>
        <taxon>Streptophyta</taxon>
        <taxon>Embryophyta</taxon>
        <taxon>Tracheophyta</taxon>
        <taxon>Spermatophyta</taxon>
        <taxon>Pinopsida</taxon>
        <taxon>Pinidae</taxon>
        <taxon>Conifers II</taxon>
        <taxon>Cupressales</taxon>
        <taxon>Taxaceae</taxon>
        <taxon>Taxus</taxon>
    </lineage>
</organism>
<dbReference type="AlphaFoldDB" id="A0AA38L941"/>
<accession>A0AA38L941</accession>
<gene>
    <name evidence="1" type="ORF">KI387_027087</name>
</gene>
<dbReference type="Proteomes" id="UP000824469">
    <property type="component" value="Unassembled WGS sequence"/>
</dbReference>
<protein>
    <submittedName>
        <fullName evidence="1">Uncharacterized protein</fullName>
    </submittedName>
</protein>
<reference evidence="1 2" key="1">
    <citation type="journal article" date="2021" name="Nat. Plants">
        <title>The Taxus genome provides insights into paclitaxel biosynthesis.</title>
        <authorList>
            <person name="Xiong X."/>
            <person name="Gou J."/>
            <person name="Liao Q."/>
            <person name="Li Y."/>
            <person name="Zhou Q."/>
            <person name="Bi G."/>
            <person name="Li C."/>
            <person name="Du R."/>
            <person name="Wang X."/>
            <person name="Sun T."/>
            <person name="Guo L."/>
            <person name="Liang H."/>
            <person name="Lu P."/>
            <person name="Wu Y."/>
            <person name="Zhang Z."/>
            <person name="Ro D.K."/>
            <person name="Shang Y."/>
            <person name="Huang S."/>
            <person name="Yan J."/>
        </authorList>
    </citation>
    <scope>NUCLEOTIDE SEQUENCE [LARGE SCALE GENOMIC DNA]</scope>
    <source>
        <strain evidence="1">Ta-2019</strain>
    </source>
</reference>
<feature type="non-terminal residue" evidence="1">
    <location>
        <position position="80"/>
    </location>
</feature>